<dbReference type="EMBL" id="CP042912">
    <property type="protein sequence ID" value="QEG21661.1"/>
    <property type="molecule type" value="Genomic_DNA"/>
</dbReference>
<dbReference type="InterPro" id="IPR013424">
    <property type="entry name" value="Ice-binding_C"/>
</dbReference>
<gene>
    <name evidence="3" type="ORF">MFFC18_15190</name>
</gene>
<dbReference type="KEGG" id="mff:MFFC18_15190"/>
<keyword evidence="1" id="KW-0732">Signal</keyword>
<evidence type="ECO:0000313" key="3">
    <source>
        <dbReference type="EMBL" id="QEG21661.1"/>
    </source>
</evidence>
<reference evidence="3 4" key="1">
    <citation type="submission" date="2019-08" db="EMBL/GenBank/DDBJ databases">
        <title>Deep-cultivation of Planctomycetes and their phenomic and genomic characterization uncovers novel biology.</title>
        <authorList>
            <person name="Wiegand S."/>
            <person name="Jogler M."/>
            <person name="Boedeker C."/>
            <person name="Pinto D."/>
            <person name="Vollmers J."/>
            <person name="Rivas-Marin E."/>
            <person name="Kohn T."/>
            <person name="Peeters S.H."/>
            <person name="Heuer A."/>
            <person name="Rast P."/>
            <person name="Oberbeckmann S."/>
            <person name="Bunk B."/>
            <person name="Jeske O."/>
            <person name="Meyerdierks A."/>
            <person name="Storesund J.E."/>
            <person name="Kallscheuer N."/>
            <person name="Luecker S."/>
            <person name="Lage O.M."/>
            <person name="Pohl T."/>
            <person name="Merkel B.J."/>
            <person name="Hornburger P."/>
            <person name="Mueller R.-W."/>
            <person name="Bruemmer F."/>
            <person name="Labrenz M."/>
            <person name="Spormann A.M."/>
            <person name="Op den Camp H."/>
            <person name="Overmann J."/>
            <person name="Amann R."/>
            <person name="Jetten M.S.M."/>
            <person name="Mascher T."/>
            <person name="Medema M.H."/>
            <person name="Devos D.P."/>
            <person name="Kaster A.-K."/>
            <person name="Ovreas L."/>
            <person name="Rohde M."/>
            <person name="Galperin M.Y."/>
            <person name="Jogler C."/>
        </authorList>
    </citation>
    <scope>NUCLEOTIDE SEQUENCE [LARGE SCALE GENOMIC DNA]</scope>
    <source>
        <strain evidence="3 4">FC18</strain>
    </source>
</reference>
<feature type="domain" description="Ice-binding protein C-terminal" evidence="2">
    <location>
        <begin position="288"/>
        <end position="311"/>
    </location>
</feature>
<dbReference type="NCBIfam" id="TIGR02595">
    <property type="entry name" value="PEP_CTERM"/>
    <property type="match status" value="1"/>
</dbReference>
<feature type="chain" id="PRO_5022882929" description="Ice-binding protein C-terminal domain-containing protein" evidence="1">
    <location>
        <begin position="29"/>
        <end position="313"/>
    </location>
</feature>
<name>A0A5B9PFA9_9BACT</name>
<keyword evidence="4" id="KW-1185">Reference proteome</keyword>
<evidence type="ECO:0000313" key="4">
    <source>
        <dbReference type="Proteomes" id="UP000322214"/>
    </source>
</evidence>
<dbReference type="AlphaFoldDB" id="A0A5B9PFA9"/>
<dbReference type="Pfam" id="PF07589">
    <property type="entry name" value="PEP-CTERM"/>
    <property type="match status" value="1"/>
</dbReference>
<dbReference type="OrthoDB" id="9823416at2"/>
<proteinExistence type="predicted"/>
<evidence type="ECO:0000256" key="1">
    <source>
        <dbReference type="SAM" id="SignalP"/>
    </source>
</evidence>
<dbReference type="RefSeq" id="WP_075084981.1">
    <property type="nucleotide sequence ID" value="NZ_CP042912.1"/>
</dbReference>
<protein>
    <recommendedName>
        <fullName evidence="2">Ice-binding protein C-terminal domain-containing protein</fullName>
    </recommendedName>
</protein>
<accession>A0A5B9PFA9</accession>
<evidence type="ECO:0000259" key="2">
    <source>
        <dbReference type="Pfam" id="PF07589"/>
    </source>
</evidence>
<sequence length="313" mass="33836" precursor="true">MYSKTIATAAIAAAFLLCICVSTGSTLAQSRFSTSAVAVGNTFEDINGDYQLYSDYLEVDSNSDGGFTSVTDVGGSWDGYDRDNIMQTMTLDGSAAAFADYGRIQTYASGTLHNTFYNPQGNLSLYEYDPEADEVLRNPDGVPNHFDVYGYAGFDETLQWGGTAVAYQSTYIFNLHGSNTGEEAFTYIYMKHGDEEAQTWFITDQGDFDLPIYSSTYVHGGAPQDFRLTMFTSFQPNTEHLGDGQTVSGTAAFDRTLELVGIDVRDENGTLLSGVVTGSSGTTYDIMAVPEPTSAVLLGLALAAVMTTRRRVG</sequence>
<dbReference type="Proteomes" id="UP000322214">
    <property type="component" value="Chromosome"/>
</dbReference>
<organism evidence="3 4">
    <name type="scientific">Mariniblastus fucicola</name>
    <dbReference type="NCBI Taxonomy" id="980251"/>
    <lineage>
        <taxon>Bacteria</taxon>
        <taxon>Pseudomonadati</taxon>
        <taxon>Planctomycetota</taxon>
        <taxon>Planctomycetia</taxon>
        <taxon>Pirellulales</taxon>
        <taxon>Pirellulaceae</taxon>
        <taxon>Mariniblastus</taxon>
    </lineage>
</organism>
<feature type="signal peptide" evidence="1">
    <location>
        <begin position="1"/>
        <end position="28"/>
    </location>
</feature>